<dbReference type="PANTHER" id="PTHR47396:SF1">
    <property type="entry name" value="ATP-DEPENDENT HELICASE IRC3-RELATED"/>
    <property type="match status" value="1"/>
</dbReference>
<dbReference type="InterPro" id="IPR050742">
    <property type="entry name" value="Helicase_Restrict-Modif_Enz"/>
</dbReference>
<feature type="non-terminal residue" evidence="2">
    <location>
        <position position="1"/>
    </location>
</feature>
<dbReference type="GO" id="GO:0005759">
    <property type="term" value="C:mitochondrial matrix"/>
    <property type="evidence" value="ECO:0007669"/>
    <property type="project" value="TreeGrafter"/>
</dbReference>
<keyword evidence="2" id="KW-0378">Hydrolase</keyword>
<dbReference type="GO" id="GO:0032042">
    <property type="term" value="P:mitochondrial DNA metabolic process"/>
    <property type="evidence" value="ECO:0007669"/>
    <property type="project" value="TreeGrafter"/>
</dbReference>
<dbReference type="InterPro" id="IPR027417">
    <property type="entry name" value="P-loop_NTPase"/>
</dbReference>
<organism evidence="2">
    <name type="scientific">mine drainage metagenome</name>
    <dbReference type="NCBI Taxonomy" id="410659"/>
    <lineage>
        <taxon>unclassified sequences</taxon>
        <taxon>metagenomes</taxon>
        <taxon>ecological metagenomes</taxon>
    </lineage>
</organism>
<dbReference type="AlphaFoldDB" id="T1CG87"/>
<evidence type="ECO:0000259" key="1">
    <source>
        <dbReference type="PROSITE" id="PS51194"/>
    </source>
</evidence>
<keyword evidence="2" id="KW-0547">Nucleotide-binding</keyword>
<dbReference type="Gene3D" id="3.40.50.300">
    <property type="entry name" value="P-loop containing nucleotide triphosphate hydrolases"/>
    <property type="match status" value="1"/>
</dbReference>
<dbReference type="GO" id="GO:0061749">
    <property type="term" value="F:forked DNA-dependent helicase activity"/>
    <property type="evidence" value="ECO:0007669"/>
    <property type="project" value="TreeGrafter"/>
</dbReference>
<dbReference type="PANTHER" id="PTHR47396">
    <property type="entry name" value="TYPE I RESTRICTION ENZYME ECOKI R PROTEIN"/>
    <property type="match status" value="1"/>
</dbReference>
<proteinExistence type="predicted"/>
<evidence type="ECO:0000313" key="2">
    <source>
        <dbReference type="EMBL" id="EQD80828.1"/>
    </source>
</evidence>
<dbReference type="SUPFAM" id="SSF52540">
    <property type="entry name" value="P-loop containing nucleoside triphosphate hydrolases"/>
    <property type="match status" value="1"/>
</dbReference>
<dbReference type="EMBL" id="AUZX01000357">
    <property type="protein sequence ID" value="EQD80828.1"/>
    <property type="molecule type" value="Genomic_DNA"/>
</dbReference>
<dbReference type="GO" id="GO:0036121">
    <property type="term" value="F:double-stranded DNA helicase activity"/>
    <property type="evidence" value="ECO:0007669"/>
    <property type="project" value="TreeGrafter"/>
</dbReference>
<accession>T1CG87</accession>
<dbReference type="GO" id="GO:0000403">
    <property type="term" value="F:Y-form DNA binding"/>
    <property type="evidence" value="ECO:0007669"/>
    <property type="project" value="TreeGrafter"/>
</dbReference>
<reference evidence="2" key="1">
    <citation type="submission" date="2013-08" db="EMBL/GenBank/DDBJ databases">
        <authorList>
            <person name="Mendez C."/>
            <person name="Richter M."/>
            <person name="Ferrer M."/>
            <person name="Sanchez J."/>
        </authorList>
    </citation>
    <scope>NUCLEOTIDE SEQUENCE</scope>
</reference>
<dbReference type="PROSITE" id="PS51194">
    <property type="entry name" value="HELICASE_CTER"/>
    <property type="match status" value="1"/>
</dbReference>
<protein>
    <submittedName>
        <fullName evidence="2">Helicase</fullName>
    </submittedName>
</protein>
<dbReference type="Pfam" id="PF00271">
    <property type="entry name" value="Helicase_C"/>
    <property type="match status" value="1"/>
</dbReference>
<reference evidence="2" key="2">
    <citation type="journal article" date="2014" name="ISME J.">
        <title>Microbial stratification in low pH oxic and suboxic macroscopic growths along an acid mine drainage.</title>
        <authorList>
            <person name="Mendez-Garcia C."/>
            <person name="Mesa V."/>
            <person name="Sprenger R.R."/>
            <person name="Richter M."/>
            <person name="Diez M.S."/>
            <person name="Solano J."/>
            <person name="Bargiela R."/>
            <person name="Golyshina O.V."/>
            <person name="Manteca A."/>
            <person name="Ramos J.L."/>
            <person name="Gallego J.R."/>
            <person name="Llorente I."/>
            <person name="Martins Dos Santos V.A."/>
            <person name="Jensen O.N."/>
            <person name="Pelaez A.I."/>
            <person name="Sanchez J."/>
            <person name="Ferrer M."/>
        </authorList>
    </citation>
    <scope>NUCLEOTIDE SEQUENCE</scope>
</reference>
<feature type="non-terminal residue" evidence="2">
    <location>
        <position position="146"/>
    </location>
</feature>
<name>T1CG87_9ZZZZ</name>
<gene>
    <name evidence="2" type="ORF">B1A_00475</name>
</gene>
<feature type="domain" description="Helicase C-terminal" evidence="1">
    <location>
        <begin position="24"/>
        <end position="146"/>
    </location>
</feature>
<dbReference type="GO" id="GO:0070125">
    <property type="term" value="P:mitochondrial translational elongation"/>
    <property type="evidence" value="ECO:0007669"/>
    <property type="project" value="TreeGrafter"/>
</dbReference>
<dbReference type="SMART" id="SM00490">
    <property type="entry name" value="HELICc"/>
    <property type="match status" value="1"/>
</dbReference>
<comment type="caution">
    <text evidence="2">The sequence shown here is derived from an EMBL/GenBank/DDBJ whole genome shotgun (WGS) entry which is preliminary data.</text>
</comment>
<sequence>SLERPHGPRRFQLESLSLAVDTPKRNALIVETYGKHGEHRKAVAFTVDVAHAQHLAEAFREGGFRADWVSGELPILERRERLRKLRDGELDVLSNCSVLSEGWDEPSIACLIMARPTKSTGLYIQMAGRGLRPYPGKDFCLLIDVS</sequence>
<dbReference type="InterPro" id="IPR001650">
    <property type="entry name" value="Helicase_C-like"/>
</dbReference>
<keyword evidence="2" id="KW-0067">ATP-binding</keyword>
<keyword evidence="2" id="KW-0347">Helicase</keyword>